<dbReference type="Pfam" id="PF13419">
    <property type="entry name" value="HAD_2"/>
    <property type="match status" value="1"/>
</dbReference>
<protein>
    <submittedName>
        <fullName evidence="1">IA family HAD hydrolase</fullName>
    </submittedName>
</protein>
<dbReference type="Gene3D" id="1.10.150.240">
    <property type="entry name" value="Putative phosphatase, domain 2"/>
    <property type="match status" value="1"/>
</dbReference>
<organism evidence="1 2">
    <name type="scientific">Neisseria wadsworthii 9715</name>
    <dbReference type="NCBI Taxonomy" id="1030841"/>
    <lineage>
        <taxon>Bacteria</taxon>
        <taxon>Pseudomonadati</taxon>
        <taxon>Pseudomonadota</taxon>
        <taxon>Betaproteobacteria</taxon>
        <taxon>Neisseriales</taxon>
        <taxon>Neisseriaceae</taxon>
        <taxon>Neisseria</taxon>
    </lineage>
</organism>
<dbReference type="SUPFAM" id="SSF56784">
    <property type="entry name" value="HAD-like"/>
    <property type="match status" value="1"/>
</dbReference>
<dbReference type="Gene3D" id="3.40.50.1000">
    <property type="entry name" value="HAD superfamily/HAD-like"/>
    <property type="match status" value="1"/>
</dbReference>
<dbReference type="HOGENOM" id="CLU_045011_19_2_4"/>
<sequence>MPPKLIIFDWDGTLADTTFPIIRTMQHAFAECDLDAPSEKDIRSLIGKSLPGIIHALAPNLPASRQEHIARVYTRSQLNPNNQNMRLFDDAIACLNTLKAQGYWLAVATGKGRSGLNKAIAQTGTADYWLATRCASECPPKPAPDMLLEICDELGVQPEEALLVGDTLYDLEMAANAKIRAIGITTGAHTLSQIQSAPHLAILPCLSELPDFLNTL</sequence>
<evidence type="ECO:0000313" key="1">
    <source>
        <dbReference type="EMBL" id="EGZ44190.1"/>
    </source>
</evidence>
<dbReference type="Proteomes" id="UP000005336">
    <property type="component" value="Unassembled WGS sequence"/>
</dbReference>
<dbReference type="InterPro" id="IPR023198">
    <property type="entry name" value="PGP-like_dom2"/>
</dbReference>
<evidence type="ECO:0000313" key="2">
    <source>
        <dbReference type="Proteomes" id="UP000005336"/>
    </source>
</evidence>
<dbReference type="RefSeq" id="WP_009117495.1">
    <property type="nucleotide sequence ID" value="NZ_JH165159.1"/>
</dbReference>
<dbReference type="PANTHER" id="PTHR43434:SF24">
    <property type="entry name" value="HYDROLASE-RELATED"/>
    <property type="match status" value="1"/>
</dbReference>
<name>G4CTE5_9NEIS</name>
<dbReference type="SFLD" id="SFLDS00003">
    <property type="entry name" value="Haloacid_Dehalogenase"/>
    <property type="match status" value="1"/>
</dbReference>
<keyword evidence="1" id="KW-0378">Hydrolase</keyword>
<dbReference type="STRING" id="1030841.HMPREF9370_2355"/>
<dbReference type="OrthoDB" id="9782449at2"/>
<dbReference type="GO" id="GO:0008967">
    <property type="term" value="F:phosphoglycolate phosphatase activity"/>
    <property type="evidence" value="ECO:0007669"/>
    <property type="project" value="TreeGrafter"/>
</dbReference>
<accession>G4CTE5</accession>
<keyword evidence="2" id="KW-1185">Reference proteome</keyword>
<dbReference type="GO" id="GO:0006281">
    <property type="term" value="P:DNA repair"/>
    <property type="evidence" value="ECO:0007669"/>
    <property type="project" value="TreeGrafter"/>
</dbReference>
<dbReference type="InterPro" id="IPR036412">
    <property type="entry name" value="HAD-like_sf"/>
</dbReference>
<gene>
    <name evidence="1" type="ORF">HMPREF9370_2355</name>
</gene>
<proteinExistence type="predicted"/>
<reference evidence="1 2" key="1">
    <citation type="submission" date="2011-06" db="EMBL/GenBank/DDBJ databases">
        <authorList>
            <person name="Muzny D."/>
            <person name="Qin X."/>
            <person name="Deng J."/>
            <person name="Jiang H."/>
            <person name="Liu Y."/>
            <person name="Qu J."/>
            <person name="Song X.-Z."/>
            <person name="Zhang L."/>
            <person name="Thornton R."/>
            <person name="Coyle M."/>
            <person name="Francisco L."/>
            <person name="Jackson L."/>
            <person name="Javaid M."/>
            <person name="Korchina V."/>
            <person name="Kovar C."/>
            <person name="Mata R."/>
            <person name="Mathew T."/>
            <person name="Ngo R."/>
            <person name="Nguyen L."/>
            <person name="Nguyen N."/>
            <person name="Okwuonu G."/>
            <person name="Ongeri F."/>
            <person name="Pham C."/>
            <person name="Simmons D."/>
            <person name="Wilczek-Boney K."/>
            <person name="Hale W."/>
            <person name="Jakkamsetti A."/>
            <person name="Pham P."/>
            <person name="Ruth R."/>
            <person name="San Lucas F."/>
            <person name="Warren J."/>
            <person name="Zhang J."/>
            <person name="Zhao Z."/>
            <person name="Zhou C."/>
            <person name="Zhu D."/>
            <person name="Lee S."/>
            <person name="Bess C."/>
            <person name="Blankenburg K."/>
            <person name="Forbes L."/>
            <person name="Fu Q."/>
            <person name="Gubbala S."/>
            <person name="Hirani K."/>
            <person name="Jayaseelan J.C."/>
            <person name="Lara F."/>
            <person name="Munidasa M."/>
            <person name="Palculict T."/>
            <person name="Patil S."/>
            <person name="Pu L.-L."/>
            <person name="Saada N."/>
            <person name="Tang L."/>
            <person name="Weissenberger G."/>
            <person name="Zhu Y."/>
            <person name="Hemphill L."/>
            <person name="Shang Y."/>
            <person name="Youmans B."/>
            <person name="Ayvaz T."/>
            <person name="Ross M."/>
            <person name="Santibanez J."/>
            <person name="Aqrawi P."/>
            <person name="Gross S."/>
            <person name="Joshi V."/>
            <person name="Fowler G."/>
            <person name="Nazareth L."/>
            <person name="Reid J."/>
            <person name="Worley K."/>
            <person name="Petrosino J."/>
            <person name="Highlander S."/>
            <person name="Gibbs R."/>
        </authorList>
    </citation>
    <scope>NUCLEOTIDE SEQUENCE [LARGE SCALE GENOMIC DNA]</scope>
    <source>
        <strain evidence="1 2">9715</strain>
    </source>
</reference>
<dbReference type="AlphaFoldDB" id="G4CTE5"/>
<dbReference type="InterPro" id="IPR023214">
    <property type="entry name" value="HAD_sf"/>
</dbReference>
<dbReference type="PATRIC" id="fig|1030841.3.peg.2345"/>
<comment type="caution">
    <text evidence="1">The sequence shown here is derived from an EMBL/GenBank/DDBJ whole genome shotgun (WGS) entry which is preliminary data.</text>
</comment>
<dbReference type="InterPro" id="IPR050155">
    <property type="entry name" value="HAD-like_hydrolase_sf"/>
</dbReference>
<dbReference type="SFLD" id="SFLDG01129">
    <property type="entry name" value="C1.5:_HAD__Beta-PGM__Phosphata"/>
    <property type="match status" value="1"/>
</dbReference>
<dbReference type="InterPro" id="IPR006439">
    <property type="entry name" value="HAD-SF_hydro_IA"/>
</dbReference>
<dbReference type="PANTHER" id="PTHR43434">
    <property type="entry name" value="PHOSPHOGLYCOLATE PHOSPHATASE"/>
    <property type="match status" value="1"/>
</dbReference>
<dbReference type="NCBIfam" id="TIGR01549">
    <property type="entry name" value="HAD-SF-IA-v1"/>
    <property type="match status" value="1"/>
</dbReference>
<dbReference type="InterPro" id="IPR041492">
    <property type="entry name" value="HAD_2"/>
</dbReference>
<dbReference type="EMBL" id="AGAZ01000078">
    <property type="protein sequence ID" value="EGZ44190.1"/>
    <property type="molecule type" value="Genomic_DNA"/>
</dbReference>
<dbReference type="GO" id="GO:0005829">
    <property type="term" value="C:cytosol"/>
    <property type="evidence" value="ECO:0007669"/>
    <property type="project" value="TreeGrafter"/>
</dbReference>